<dbReference type="Proteomes" id="UP001596058">
    <property type="component" value="Unassembled WGS sequence"/>
</dbReference>
<dbReference type="InterPro" id="IPR012334">
    <property type="entry name" value="Pectin_lyas_fold"/>
</dbReference>
<dbReference type="Gene3D" id="2.160.20.10">
    <property type="entry name" value="Single-stranded right-handed beta-helix, Pectin lyase-like"/>
    <property type="match status" value="2"/>
</dbReference>
<name>A0ABW1CHL6_9ACTN</name>
<dbReference type="EMBL" id="JBHSPA010000013">
    <property type="protein sequence ID" value="MFC5824148.1"/>
    <property type="molecule type" value="Genomic_DNA"/>
</dbReference>
<dbReference type="PROSITE" id="PS50022">
    <property type="entry name" value="FA58C_3"/>
    <property type="match status" value="1"/>
</dbReference>
<dbReference type="Pfam" id="PF12708">
    <property type="entry name" value="Pect-lyase_RHGA_epim"/>
    <property type="match status" value="1"/>
</dbReference>
<sequence length="1316" mass="139346">MLPHPPSQRRARRAVVVLSAALAAVTLWAPGSIAAAAGPEPVMYPSGVGADLGPTSRTLGVRAAAGADPAGLRTGEVDGRPYWESDPAAGTSYLSFDLDDEYVRQLPADDLVVSVTYRDTGEGELTLRQGADGTDSALAYTGTGTWKTGAFALTDAVLTGGADVLRLSGRSGGAARSITVASIRVGSAGASVTLGAAPESAGITPRFGDSSTGLVTGEKDGRGYWQTNRGASPPGVNFFYMNVADTYAYDTTDTVFVSVDYLDEGNGTFGLHYDSPGTEIPQKFKNSEVVSFGDTGTWKTYTFALSDAILTNRSNGSDFRIHNAGATELKVAAVRVALAPTELKPAQGLENLIDTASLKLFAAREGTRDGQYPAGAKDGLTAAVAAAKQVAADENATEEQLRQALHGLNDTLRDFLATAVVTDLARGAKLTASSAPDDAALAADGDTATIWASAESGEGEWLQADLGQAKAVNDVRVHWVSRYASRYAVQVSRDGAHFTTVAQAGGGDNKPMRTRFETVTARYVRLSLTGYAEGAKQFAVGSFEVRDERAVQGEPKLVKTEYPTESPVVADFDIRDYGADRTGRKDATKAIQRALYDCYDAGGGTVWLPAGTYRVTDTLEVRSFCTLRGDRRDPDHGKGGYGTVISADLPSGDDGPALIRVGGSAGVIGLTTYYPRQSATDPVRYNHTFQIPGRAWIGNENYMMTTISDVTMLNSYRGVGISTYRNDRGESAGSGQVHESATLRGIKGTVLAEGIRAYNGADVGTWENITLSNAYWAGAPAAYRPPQRAALDAWTRANGTGLVLGDLEWDQFFRISLADYRTGIHIVPGQRAQFTGAFIEADVRRTDVALETEDFDSRWGMSFASSTLEGSQAAVRNKSQAYVKVTDTELKGAVEGTVHRLSGKAPRYEPKPLPRPARAALYVADQAPRTNGIVPRRDATAAVQRVLDRASRDGGGIVYLPAGWYRIDGHLTVPKGVELRGASAVANRDLLGASAGTVLWAYEGRGTAAPDTATALITLDGDRAGVRGLRAFYPENNPAAEGGLKPYPYTIRGDGTGTYVMDVGLPNAWNAIDLAGHPNDGFTVRKLAGAYFSHGITVGTSRGGRIEGVLSNGNAVTRVGYALPDWAQEKDIFAQVIDDPMRMQARIVTVDGARGLTLFNVFGYGFHDGLAVASGEVTAFNLGTDNLGNGYTVDAGETAMVTVVNVMRYNGATLRGPARLINVMAISMAQHSVRATAEPAEGGTVSIGGYETEPGKYEKGSAVTFTTRPTAGYRFTGWTVNGTAQNGVAELRLTVSADLTVTARFAKEDQRCCPVE</sequence>
<evidence type="ECO:0000256" key="1">
    <source>
        <dbReference type="SAM" id="SignalP"/>
    </source>
</evidence>
<dbReference type="Gene3D" id="1.20.1270.90">
    <property type="entry name" value="AF1782-like"/>
    <property type="match status" value="1"/>
</dbReference>
<protein>
    <submittedName>
        <fullName evidence="3">Discoidin domain-containing protein</fullName>
    </submittedName>
</protein>
<organism evidence="3 4">
    <name type="scientific">Nonomuraea insulae</name>
    <dbReference type="NCBI Taxonomy" id="1616787"/>
    <lineage>
        <taxon>Bacteria</taxon>
        <taxon>Bacillati</taxon>
        <taxon>Actinomycetota</taxon>
        <taxon>Actinomycetes</taxon>
        <taxon>Streptosporangiales</taxon>
        <taxon>Streptosporangiaceae</taxon>
        <taxon>Nonomuraea</taxon>
    </lineage>
</organism>
<proteinExistence type="predicted"/>
<feature type="chain" id="PRO_5046832285" evidence="1">
    <location>
        <begin position="30"/>
        <end position="1316"/>
    </location>
</feature>
<dbReference type="Pfam" id="PF18998">
    <property type="entry name" value="Flg_new_2"/>
    <property type="match status" value="1"/>
</dbReference>
<dbReference type="SUPFAM" id="SSF49785">
    <property type="entry name" value="Galactose-binding domain-like"/>
    <property type="match status" value="1"/>
</dbReference>
<dbReference type="Pfam" id="PF00754">
    <property type="entry name" value="F5_F8_type_C"/>
    <property type="match status" value="1"/>
</dbReference>
<evidence type="ECO:0000259" key="2">
    <source>
        <dbReference type="PROSITE" id="PS50022"/>
    </source>
</evidence>
<keyword evidence="4" id="KW-1185">Reference proteome</keyword>
<accession>A0ABW1CHL6</accession>
<dbReference type="InterPro" id="IPR044060">
    <property type="entry name" value="Bacterial_rp_domain"/>
</dbReference>
<dbReference type="RefSeq" id="WP_379513678.1">
    <property type="nucleotide sequence ID" value="NZ_JBHSPA010000013.1"/>
</dbReference>
<dbReference type="InterPro" id="IPR008979">
    <property type="entry name" value="Galactose-bd-like_sf"/>
</dbReference>
<comment type="caution">
    <text evidence="3">The sequence shown here is derived from an EMBL/GenBank/DDBJ whole genome shotgun (WGS) entry which is preliminary data.</text>
</comment>
<dbReference type="InterPro" id="IPR024535">
    <property type="entry name" value="RHGA/B-epi-like_pectate_lyase"/>
</dbReference>
<feature type="domain" description="F5/8 type C" evidence="2">
    <location>
        <begin position="409"/>
        <end position="548"/>
    </location>
</feature>
<dbReference type="SUPFAM" id="SSF51126">
    <property type="entry name" value="Pectin lyase-like"/>
    <property type="match status" value="2"/>
</dbReference>
<keyword evidence="1" id="KW-0732">Signal</keyword>
<reference evidence="4" key="1">
    <citation type="journal article" date="2019" name="Int. J. Syst. Evol. Microbiol.">
        <title>The Global Catalogue of Microorganisms (GCM) 10K type strain sequencing project: providing services to taxonomists for standard genome sequencing and annotation.</title>
        <authorList>
            <consortium name="The Broad Institute Genomics Platform"/>
            <consortium name="The Broad Institute Genome Sequencing Center for Infectious Disease"/>
            <person name="Wu L."/>
            <person name="Ma J."/>
        </authorList>
    </citation>
    <scope>NUCLEOTIDE SEQUENCE [LARGE SCALE GENOMIC DNA]</scope>
    <source>
        <strain evidence="4">CCUG 53903</strain>
    </source>
</reference>
<gene>
    <name evidence="3" type="ORF">ACFPZ3_09830</name>
</gene>
<feature type="signal peptide" evidence="1">
    <location>
        <begin position="1"/>
        <end position="29"/>
    </location>
</feature>
<evidence type="ECO:0000313" key="3">
    <source>
        <dbReference type="EMBL" id="MFC5824148.1"/>
    </source>
</evidence>
<dbReference type="Gene3D" id="2.60.120.260">
    <property type="entry name" value="Galactose-binding domain-like"/>
    <property type="match status" value="1"/>
</dbReference>
<dbReference type="InterPro" id="IPR000421">
    <property type="entry name" value="FA58C"/>
</dbReference>
<evidence type="ECO:0000313" key="4">
    <source>
        <dbReference type="Proteomes" id="UP001596058"/>
    </source>
</evidence>
<dbReference type="InterPro" id="IPR011050">
    <property type="entry name" value="Pectin_lyase_fold/virulence"/>
</dbReference>